<dbReference type="SUPFAM" id="SSF49401">
    <property type="entry name" value="Bacterial adhesins"/>
    <property type="match status" value="1"/>
</dbReference>
<evidence type="ECO:0000313" key="3">
    <source>
        <dbReference type="EMBL" id="EIL93821.1"/>
    </source>
</evidence>
<keyword evidence="4" id="KW-1185">Reference proteome</keyword>
<dbReference type="GO" id="GO:0009289">
    <property type="term" value="C:pilus"/>
    <property type="evidence" value="ECO:0007669"/>
    <property type="project" value="InterPro"/>
</dbReference>
<sequence>MMFKKTLLAAALFTVAGFAMASPSATDTAQFDVKIHIDNTCDVHTTAPTAVDFGSHLSTDTSISAQNDITVTCTPDASYNIGLDGGSSGSVAARKMASQSGAAATVGYQLYQEAGHTNVWGNTIGTDTVTGTGTGSAQTLHAYGVVASANVHAGDYLDSVTVTVTY</sequence>
<dbReference type="InterPro" id="IPR008966">
    <property type="entry name" value="Adhesion_dom_sf"/>
</dbReference>
<feature type="chain" id="PRO_5003696287" description="Spore coat protein U/FanG domain-containing protein" evidence="1">
    <location>
        <begin position="22"/>
        <end position="166"/>
    </location>
</feature>
<dbReference type="InterPro" id="IPR007893">
    <property type="entry name" value="Spore_coat_U/FanG"/>
</dbReference>
<evidence type="ECO:0000259" key="2">
    <source>
        <dbReference type="Pfam" id="PF05229"/>
    </source>
</evidence>
<protein>
    <recommendedName>
        <fullName evidence="2">Spore coat protein U/FanG domain-containing protein</fullName>
    </recommendedName>
</protein>
<reference evidence="3 4" key="1">
    <citation type="journal article" date="2012" name="J. Bacteriol.">
        <title>Genome sequences for six rhodanobacter strains, isolated from soils and the terrestrial subsurface, with variable denitrification capabilities.</title>
        <authorList>
            <person name="Kostka J.E."/>
            <person name="Green S.J."/>
            <person name="Rishishwar L."/>
            <person name="Prakash O."/>
            <person name="Katz L.S."/>
            <person name="Marino-Ramirez L."/>
            <person name="Jordan I.K."/>
            <person name="Munk C."/>
            <person name="Ivanova N."/>
            <person name="Mikhailova N."/>
            <person name="Watson D.B."/>
            <person name="Brown S.D."/>
            <person name="Palumbo A.V."/>
            <person name="Brooks S.C."/>
        </authorList>
    </citation>
    <scope>NUCLEOTIDE SEQUENCE [LARGE SCALE GENOMIC DNA]</scope>
    <source>
        <strain evidence="3 4">B39</strain>
    </source>
</reference>
<dbReference type="AlphaFoldDB" id="I4W2Y0"/>
<dbReference type="RefSeq" id="WP_007806684.1">
    <property type="nucleotide sequence ID" value="NZ_AJXT01000012.1"/>
</dbReference>
<accession>I4W2Y0</accession>
<dbReference type="eggNOG" id="COG5430">
    <property type="taxonomic scope" value="Bacteria"/>
</dbReference>
<dbReference type="Gene3D" id="2.60.40.1090">
    <property type="entry name" value="Fimbrial-type adhesion domain"/>
    <property type="match status" value="1"/>
</dbReference>
<feature type="domain" description="Spore coat protein U/FanG" evidence="2">
    <location>
        <begin position="28"/>
        <end position="163"/>
    </location>
</feature>
<evidence type="ECO:0000313" key="4">
    <source>
        <dbReference type="Proteomes" id="UP000003226"/>
    </source>
</evidence>
<dbReference type="InterPro" id="IPR036937">
    <property type="entry name" value="Adhesion_dom_fimbrial_sf"/>
</dbReference>
<dbReference type="OrthoDB" id="8588792at2"/>
<dbReference type="SMART" id="SM00972">
    <property type="entry name" value="SCPU"/>
    <property type="match status" value="1"/>
</dbReference>
<dbReference type="PANTHER" id="PTHR37089">
    <property type="entry name" value="PROTEIN U-RELATED"/>
    <property type="match status" value="1"/>
</dbReference>
<keyword evidence="1" id="KW-0732">Signal</keyword>
<comment type="caution">
    <text evidence="3">The sequence shown here is derived from an EMBL/GenBank/DDBJ whole genome shotgun (WGS) entry which is preliminary data.</text>
</comment>
<gene>
    <name evidence="3" type="ORF">UU7_06843</name>
</gene>
<dbReference type="InterPro" id="IPR053167">
    <property type="entry name" value="Spore_coat_component"/>
</dbReference>
<dbReference type="Pfam" id="PF05229">
    <property type="entry name" value="SCPU"/>
    <property type="match status" value="1"/>
</dbReference>
<dbReference type="EMBL" id="AJXT01000012">
    <property type="protein sequence ID" value="EIL93821.1"/>
    <property type="molecule type" value="Genomic_DNA"/>
</dbReference>
<dbReference type="STRING" id="1163407.UU7_06843"/>
<dbReference type="GO" id="GO:0007155">
    <property type="term" value="P:cell adhesion"/>
    <property type="evidence" value="ECO:0007669"/>
    <property type="project" value="InterPro"/>
</dbReference>
<feature type="signal peptide" evidence="1">
    <location>
        <begin position="1"/>
        <end position="21"/>
    </location>
</feature>
<dbReference type="PATRIC" id="fig|1163407.3.peg.1373"/>
<evidence type="ECO:0000256" key="1">
    <source>
        <dbReference type="SAM" id="SignalP"/>
    </source>
</evidence>
<name>I4W2Y0_9GAMM</name>
<organism evidence="3 4">
    <name type="scientific">Rhodanobacter spathiphylli B39</name>
    <dbReference type="NCBI Taxonomy" id="1163407"/>
    <lineage>
        <taxon>Bacteria</taxon>
        <taxon>Pseudomonadati</taxon>
        <taxon>Pseudomonadota</taxon>
        <taxon>Gammaproteobacteria</taxon>
        <taxon>Lysobacterales</taxon>
        <taxon>Rhodanobacteraceae</taxon>
        <taxon>Rhodanobacter</taxon>
    </lineage>
</organism>
<dbReference type="Proteomes" id="UP000003226">
    <property type="component" value="Unassembled WGS sequence"/>
</dbReference>
<proteinExistence type="predicted"/>